<name>H3BKS5_MOUSE</name>
<reference evidence="1 3" key="2">
    <citation type="journal article" date="2011" name="PLoS Biol.">
        <title>Modernizing reference genome assemblies.</title>
        <authorList>
            <person name="Church D.M."/>
            <person name="Schneider V.A."/>
            <person name="Graves T."/>
            <person name="Auger K."/>
            <person name="Cunningham F."/>
            <person name="Bouk N."/>
            <person name="Chen H.C."/>
            <person name="Agarwala R."/>
            <person name="McLaren W.M."/>
            <person name="Ritchie G.R."/>
            <person name="Albracht D."/>
            <person name="Kremitzki M."/>
            <person name="Rock S."/>
            <person name="Kotkiewicz H."/>
            <person name="Kremitzki C."/>
            <person name="Wollam A."/>
            <person name="Trani L."/>
            <person name="Fulton L."/>
            <person name="Fulton R."/>
            <person name="Matthews L."/>
            <person name="Whitehead S."/>
            <person name="Chow W."/>
            <person name="Torrance J."/>
            <person name="Dunn M."/>
            <person name="Harden G."/>
            <person name="Threadgold G."/>
            <person name="Wood J."/>
            <person name="Collins J."/>
            <person name="Heath P."/>
            <person name="Griffiths G."/>
            <person name="Pelan S."/>
            <person name="Grafham D."/>
            <person name="Eichler E.E."/>
            <person name="Weinstock G."/>
            <person name="Mardis E.R."/>
            <person name="Wilson R.K."/>
            <person name="Howe K."/>
            <person name="Flicek P."/>
            <person name="Hubbard T."/>
        </authorList>
    </citation>
    <scope>NUCLEOTIDE SEQUENCE [LARGE SCALE GENOMIC DNA]</scope>
    <source>
        <strain evidence="1 3">C57BL/6J</strain>
    </source>
</reference>
<organism evidence="1 3">
    <name type="scientific">Mus musculus</name>
    <name type="common">Mouse</name>
    <dbReference type="NCBI Taxonomy" id="10090"/>
    <lineage>
        <taxon>Eukaryota</taxon>
        <taxon>Metazoa</taxon>
        <taxon>Chordata</taxon>
        <taxon>Craniata</taxon>
        <taxon>Vertebrata</taxon>
        <taxon>Euteleostomi</taxon>
        <taxon>Mammalia</taxon>
        <taxon>Eutheria</taxon>
        <taxon>Euarchontoglires</taxon>
        <taxon>Glires</taxon>
        <taxon>Rodentia</taxon>
        <taxon>Myomorpha</taxon>
        <taxon>Muroidea</taxon>
        <taxon>Muridae</taxon>
        <taxon>Murinae</taxon>
        <taxon>Mus</taxon>
        <taxon>Mus</taxon>
    </lineage>
</organism>
<dbReference type="Proteomes" id="UP000000589">
    <property type="component" value="Chromosome 15"/>
</dbReference>
<evidence type="ECO:0000313" key="3">
    <source>
        <dbReference type="Proteomes" id="UP000000589"/>
    </source>
</evidence>
<dbReference type="Ensembl" id="ENSMUST00000177006.8">
    <property type="protein sequence ID" value="ENSMUSP00000135507.2"/>
    <property type="gene ID" value="ENSMUSG00000009585.19"/>
</dbReference>
<proteinExistence type="predicted"/>
<dbReference type="AGR" id="MGI:1933111"/>
<dbReference type="ExpressionAtlas" id="H3BKS5">
    <property type="expression patterns" value="baseline and differential"/>
</dbReference>
<dbReference type="PeptideAtlas" id="H3BKS5"/>
<dbReference type="Antibodypedia" id="26556">
    <property type="antibodies" value="48 antibodies from 18 providers"/>
</dbReference>
<dbReference type="ProteomicsDB" id="326700"/>
<protein>
    <submittedName>
        <fullName evidence="1">Apolipoprotein B mRNA editing enzyme, catalytic polypeptide 3</fullName>
    </submittedName>
</protein>
<dbReference type="AlphaFoldDB" id="H3BKS5"/>
<evidence type="ECO:0000313" key="2">
    <source>
        <dbReference type="MGI" id="MGI:1933111"/>
    </source>
</evidence>
<reference evidence="1" key="3">
    <citation type="submission" date="2025-08" db="UniProtKB">
        <authorList>
            <consortium name="Ensembl"/>
        </authorList>
    </citation>
    <scope>IDENTIFICATION</scope>
    <source>
        <strain evidence="1">C57BL/6J</strain>
    </source>
</reference>
<reference evidence="1" key="4">
    <citation type="submission" date="2025-09" db="UniProtKB">
        <authorList>
            <consortium name="Ensembl"/>
        </authorList>
    </citation>
    <scope>IDENTIFICATION</scope>
    <source>
        <strain evidence="1">C57BL/6J</strain>
    </source>
</reference>
<keyword evidence="3" id="KW-1185">Reference proteome</keyword>
<dbReference type="HOGENOM" id="CLU_3191134_0_0_1"/>
<gene>
    <name evidence="1 2" type="primary">Apobec3</name>
</gene>
<dbReference type="OrthoDB" id="9445293at2759"/>
<accession>H3BKS5</accession>
<dbReference type="GeneTree" id="ENSGT00940000162772"/>
<dbReference type="Bgee" id="ENSMUSG00000009585">
    <property type="expression patterns" value="Expressed in mesenteric lymph node and 184 other cell types or tissues"/>
</dbReference>
<dbReference type="VEuPathDB" id="HostDB:ENSMUSG00000009585"/>
<dbReference type="MGI" id="MGI:1933111">
    <property type="gene designation" value="Apobec3"/>
</dbReference>
<reference evidence="1 3" key="1">
    <citation type="journal article" date="2009" name="PLoS Biol.">
        <title>Lineage-specific biology revealed by a finished genome assembly of the mouse.</title>
        <authorList>
            <consortium name="Mouse Genome Sequencing Consortium"/>
            <person name="Church D.M."/>
            <person name="Goodstadt L."/>
            <person name="Hillier L.W."/>
            <person name="Zody M.C."/>
            <person name="Goldstein S."/>
            <person name="She X."/>
            <person name="Bult C.J."/>
            <person name="Agarwala R."/>
            <person name="Cherry J.L."/>
            <person name="DiCuccio M."/>
            <person name="Hlavina W."/>
            <person name="Kapustin Y."/>
            <person name="Meric P."/>
            <person name="Maglott D."/>
            <person name="Birtle Z."/>
            <person name="Marques A.C."/>
            <person name="Graves T."/>
            <person name="Zhou S."/>
            <person name="Teague B."/>
            <person name="Potamousis K."/>
            <person name="Churas C."/>
            <person name="Place M."/>
            <person name="Herschleb J."/>
            <person name="Runnheim R."/>
            <person name="Forrest D."/>
            <person name="Amos-Landgraf J."/>
            <person name="Schwartz D.C."/>
            <person name="Cheng Z."/>
            <person name="Lindblad-Toh K."/>
            <person name="Eichler E.E."/>
            <person name="Ponting C.P."/>
        </authorList>
    </citation>
    <scope>NUCLEOTIDE SEQUENCE [LARGE SCALE GENOMIC DNA]</scope>
    <source>
        <strain evidence="1 3">C57BL/6J</strain>
    </source>
</reference>
<sequence>MQPQRLGPRAGMGPFCLGCSHRKCYSPIRTTSTLKSAFYTGSMTKY</sequence>
<evidence type="ECO:0000313" key="1">
    <source>
        <dbReference type="Ensembl" id="ENSMUSP00000135507.2"/>
    </source>
</evidence>